<protein>
    <recommendedName>
        <fullName evidence="1">thymidylate synthase</fullName>
        <ecNumber evidence="1">2.1.1.45</ecNumber>
    </recommendedName>
</protein>
<evidence type="ECO:0000256" key="1">
    <source>
        <dbReference type="ARBA" id="ARBA00011947"/>
    </source>
</evidence>
<proteinExistence type="predicted"/>
<evidence type="ECO:0000256" key="3">
    <source>
        <dbReference type="ARBA" id="ARBA00022679"/>
    </source>
</evidence>
<evidence type="ECO:0000313" key="5">
    <source>
        <dbReference type="EMBL" id="RBP45082.1"/>
    </source>
</evidence>
<dbReference type="OrthoDB" id="9774633at2"/>
<gene>
    <name evidence="5" type="ORF">DES53_10378</name>
</gene>
<dbReference type="Proteomes" id="UP000253426">
    <property type="component" value="Unassembled WGS sequence"/>
</dbReference>
<dbReference type="EMBL" id="QNRR01000003">
    <property type="protein sequence ID" value="RBP45082.1"/>
    <property type="molecule type" value="Genomic_DNA"/>
</dbReference>
<evidence type="ECO:0000313" key="6">
    <source>
        <dbReference type="Proteomes" id="UP000253426"/>
    </source>
</evidence>
<dbReference type="GO" id="GO:0006231">
    <property type="term" value="P:dTMP biosynthetic process"/>
    <property type="evidence" value="ECO:0007669"/>
    <property type="project" value="InterPro"/>
</dbReference>
<keyword evidence="6" id="KW-1185">Reference proteome</keyword>
<feature type="domain" description="Thymidylate synthase/dCMP hydroxymethylase" evidence="4">
    <location>
        <begin position="73"/>
        <end position="236"/>
    </location>
</feature>
<dbReference type="InterPro" id="IPR023451">
    <property type="entry name" value="Thymidate_synth/dCMP_Mease_dom"/>
</dbReference>
<reference evidence="5 6" key="1">
    <citation type="submission" date="2018-06" db="EMBL/GenBank/DDBJ databases">
        <title>Genomic Encyclopedia of Type Strains, Phase IV (KMG-IV): sequencing the most valuable type-strain genomes for metagenomic binning, comparative biology and taxonomic classification.</title>
        <authorList>
            <person name="Goeker M."/>
        </authorList>
    </citation>
    <scope>NUCLEOTIDE SEQUENCE [LARGE SCALE GENOMIC DNA]</scope>
    <source>
        <strain evidence="5 6">DSM 25532</strain>
    </source>
</reference>
<dbReference type="EC" id="2.1.1.45" evidence="1"/>
<dbReference type="CDD" id="cd00351">
    <property type="entry name" value="TS_Pyrimidine_HMase"/>
    <property type="match status" value="1"/>
</dbReference>
<dbReference type="InterPro" id="IPR045097">
    <property type="entry name" value="Thymidate_synth/dCMP_Mease"/>
</dbReference>
<organism evidence="5 6">
    <name type="scientific">Roseimicrobium gellanilyticum</name>
    <dbReference type="NCBI Taxonomy" id="748857"/>
    <lineage>
        <taxon>Bacteria</taxon>
        <taxon>Pseudomonadati</taxon>
        <taxon>Verrucomicrobiota</taxon>
        <taxon>Verrucomicrobiia</taxon>
        <taxon>Verrucomicrobiales</taxon>
        <taxon>Verrucomicrobiaceae</taxon>
        <taxon>Roseimicrobium</taxon>
    </lineage>
</organism>
<evidence type="ECO:0000259" key="4">
    <source>
        <dbReference type="Pfam" id="PF00303"/>
    </source>
</evidence>
<dbReference type="Gene3D" id="3.30.572.10">
    <property type="entry name" value="Thymidylate synthase/dCMP hydroxymethylase domain"/>
    <property type="match status" value="1"/>
</dbReference>
<dbReference type="GO" id="GO:0004799">
    <property type="term" value="F:thymidylate synthase activity"/>
    <property type="evidence" value="ECO:0007669"/>
    <property type="project" value="UniProtKB-EC"/>
</dbReference>
<dbReference type="AlphaFoldDB" id="A0A366HRB8"/>
<sequence>MTELKGNGMTINLEAETADEIWMLVANQFRDGKGSWQNSRAGKTTELLHTALCIRNPRQRWVSSRNPVLNPAFAFAEVVWILQGKNDSKFLNYFNRSLPKYAGTGEVYDGAYGHRLRNHFGIDQIERAYNVLRENPDSRQVILQIWDVSSDLPNDDGVAKSTDVPCNVCSLLKVRSGKLEWLQIMRSNDVFIGLPYNIIQFTTLHELMASWLGLELGHYHHISDSLHIYEGSIERVISSNALTSPANLDHLSGSYDDTLEVVKSISLGIEQIIDESVASGTLADRYRELNLPQPWLNIASILFAEGLRRRGGREEMEAVLRTCSNQLFVFLFERWLARTAKRERD</sequence>
<dbReference type="PANTHER" id="PTHR11548:SF9">
    <property type="entry name" value="THYMIDYLATE SYNTHASE"/>
    <property type="match status" value="1"/>
</dbReference>
<dbReference type="SUPFAM" id="SSF55831">
    <property type="entry name" value="Thymidylate synthase/dCMP hydroxymethylase"/>
    <property type="match status" value="1"/>
</dbReference>
<evidence type="ECO:0000256" key="2">
    <source>
        <dbReference type="ARBA" id="ARBA00022603"/>
    </source>
</evidence>
<accession>A0A366HRB8</accession>
<dbReference type="GO" id="GO:0032259">
    <property type="term" value="P:methylation"/>
    <property type="evidence" value="ECO:0007669"/>
    <property type="project" value="UniProtKB-KW"/>
</dbReference>
<dbReference type="GO" id="GO:0005829">
    <property type="term" value="C:cytosol"/>
    <property type="evidence" value="ECO:0007669"/>
    <property type="project" value="TreeGrafter"/>
</dbReference>
<dbReference type="RefSeq" id="WP_113958224.1">
    <property type="nucleotide sequence ID" value="NZ_QNRR01000003.1"/>
</dbReference>
<dbReference type="PRINTS" id="PR00108">
    <property type="entry name" value="THYMDSNTHASE"/>
</dbReference>
<dbReference type="Pfam" id="PF00303">
    <property type="entry name" value="Thymidylat_synt"/>
    <property type="match status" value="1"/>
</dbReference>
<dbReference type="InterPro" id="IPR000398">
    <property type="entry name" value="Thymidylate_synthase"/>
</dbReference>
<keyword evidence="2" id="KW-0489">Methyltransferase</keyword>
<keyword evidence="3" id="KW-0808">Transferase</keyword>
<name>A0A366HRB8_9BACT</name>
<dbReference type="PANTHER" id="PTHR11548">
    <property type="entry name" value="THYMIDYLATE SYNTHASE 1"/>
    <property type="match status" value="1"/>
</dbReference>
<dbReference type="InterPro" id="IPR036926">
    <property type="entry name" value="Thymidate_synth/dCMP_Mease_sf"/>
</dbReference>
<comment type="caution">
    <text evidence="5">The sequence shown here is derived from an EMBL/GenBank/DDBJ whole genome shotgun (WGS) entry which is preliminary data.</text>
</comment>